<dbReference type="InterPro" id="IPR027417">
    <property type="entry name" value="P-loop_NTPase"/>
</dbReference>
<evidence type="ECO:0000313" key="1">
    <source>
        <dbReference type="Proteomes" id="UP000887565"/>
    </source>
</evidence>
<proteinExistence type="predicted"/>
<evidence type="ECO:0000313" key="2">
    <source>
        <dbReference type="WBParaSite" id="nRc.2.0.1.t30234-RA"/>
    </source>
</evidence>
<dbReference type="AlphaFoldDB" id="A0A915JW29"/>
<keyword evidence="1" id="KW-1185">Reference proteome</keyword>
<name>A0A915JW29_ROMCU</name>
<dbReference type="WBParaSite" id="nRc.2.0.1.t30234-RA">
    <property type="protein sequence ID" value="nRc.2.0.1.t30234-RA"/>
    <property type="gene ID" value="nRc.2.0.1.g30234"/>
</dbReference>
<dbReference type="InterPro" id="IPR045055">
    <property type="entry name" value="DNA2/NAM7-like"/>
</dbReference>
<dbReference type="Proteomes" id="UP000887565">
    <property type="component" value="Unplaced"/>
</dbReference>
<sequence>MDEASGAHDKGRGIKIAQLKGCIIHKPQWRQRILLKYGLEHGRPLTKKEDREADSDLFKYEKLLLRSKFHIITLLGDVCQLGPCITSKKVEELGYGQTLFECLHNMHLLYALHNEQYPMHPEIGSLTPSKPIDVMFQHFPHLYIHSSDLFIRIEHTKQDYRRLNKCSITLSILISVNLPDLKDDLTEVQKLVSAYNNESDNNMDDSDIIK</sequence>
<reference evidence="2" key="1">
    <citation type="submission" date="2022-11" db="UniProtKB">
        <authorList>
            <consortium name="WormBaseParasite"/>
        </authorList>
    </citation>
    <scope>IDENTIFICATION</scope>
</reference>
<dbReference type="PANTHER" id="PTHR10887:SF495">
    <property type="entry name" value="HELICASE SENATAXIN ISOFORM X1-RELATED"/>
    <property type="match status" value="1"/>
</dbReference>
<protein>
    <submittedName>
        <fullName evidence="2">RNA helicase</fullName>
    </submittedName>
</protein>
<organism evidence="1 2">
    <name type="scientific">Romanomermis culicivorax</name>
    <name type="common">Nematode worm</name>
    <dbReference type="NCBI Taxonomy" id="13658"/>
    <lineage>
        <taxon>Eukaryota</taxon>
        <taxon>Metazoa</taxon>
        <taxon>Ecdysozoa</taxon>
        <taxon>Nematoda</taxon>
        <taxon>Enoplea</taxon>
        <taxon>Dorylaimia</taxon>
        <taxon>Mermithida</taxon>
        <taxon>Mermithoidea</taxon>
        <taxon>Mermithidae</taxon>
        <taxon>Romanomermis</taxon>
    </lineage>
</organism>
<dbReference type="Gene3D" id="3.40.50.300">
    <property type="entry name" value="P-loop containing nucleotide triphosphate hydrolases"/>
    <property type="match status" value="1"/>
</dbReference>
<dbReference type="PANTHER" id="PTHR10887">
    <property type="entry name" value="DNA2/NAM7 HELICASE FAMILY"/>
    <property type="match status" value="1"/>
</dbReference>
<accession>A0A915JW29</accession>